<evidence type="ECO:0000256" key="5">
    <source>
        <dbReference type="ARBA" id="ARBA00023002"/>
    </source>
</evidence>
<proteinExistence type="inferred from homology"/>
<evidence type="ECO:0000256" key="1">
    <source>
        <dbReference type="ARBA" id="ARBA00004903"/>
    </source>
</evidence>
<protein>
    <recommendedName>
        <fullName evidence="2">dihydrofolate reductase</fullName>
        <ecNumber evidence="2">1.5.1.3</ecNumber>
    </recommendedName>
</protein>
<dbReference type="GO" id="GO:0004146">
    <property type="term" value="F:dihydrofolate reductase activity"/>
    <property type="evidence" value="ECO:0007669"/>
    <property type="project" value="UniProtKB-EC"/>
</dbReference>
<dbReference type="GO" id="GO:0046654">
    <property type="term" value="P:tetrahydrofolate biosynthetic process"/>
    <property type="evidence" value="ECO:0007669"/>
    <property type="project" value="InterPro"/>
</dbReference>
<organism evidence="8 9">
    <name type="scientific">Pseudomonas phage KTN4</name>
    <dbReference type="NCBI Taxonomy" id="1862701"/>
    <lineage>
        <taxon>Viruses</taxon>
        <taxon>Duplodnaviria</taxon>
        <taxon>Heunggongvirae</taxon>
        <taxon>Uroviricota</taxon>
        <taxon>Caudoviricetes</taxon>
        <taxon>Chimalliviridae</taxon>
        <taxon>Phikzvirus</taxon>
        <taxon>Phikzvirus phiKZ</taxon>
    </lineage>
</organism>
<dbReference type="CDD" id="cd00209">
    <property type="entry name" value="DHFR"/>
    <property type="match status" value="1"/>
</dbReference>
<sequence>MAIKLIVAHDLNGVIGYNNLLPWHIPEDLAFFKEMTTGCCVIMGKNTFLSLGSKPLPNRNNIVVSSSLYRNGNYPVSCDNKLGVLPNLSAAVIYATHFNKETGKDVWIIGGSQLYKEVIEKDILDEMYITTVKMEIDNSSCVYFPKEIIKWDKWKSTIIKETDLCTYTHWIKT</sequence>
<reference evidence="8 9" key="1">
    <citation type="journal article" date="2016" name="Sci. Rep.">
        <title>A proposed integrated approach for the preclinical evaluation of phage therapy in Pseudomonas infections.</title>
        <authorList>
            <person name="Danis-Wlodarczyk K."/>
            <person name="Vandenheuvel D."/>
            <person name="Jang H.B."/>
            <person name="Briers Y."/>
            <person name="Olszak T."/>
            <person name="Arabski M."/>
            <person name="Wasik S."/>
            <person name="Drabik M."/>
            <person name="Higgins G."/>
            <person name="Tyrrell J."/>
            <person name="Harvey B.J."/>
            <person name="Noben J.P."/>
            <person name="Lavigne R."/>
            <person name="Drulis-Kawa Z."/>
        </authorList>
    </citation>
    <scope>NUCLEOTIDE SEQUENCE [LARGE SCALE GENOMIC DNA]</scope>
</reference>
<dbReference type="PRINTS" id="PR00070">
    <property type="entry name" value="DHFR"/>
</dbReference>
<dbReference type="Gene3D" id="3.40.430.10">
    <property type="entry name" value="Dihydrofolate Reductase, subunit A"/>
    <property type="match status" value="1"/>
</dbReference>
<dbReference type="EMBL" id="KU521356">
    <property type="protein sequence ID" value="ANM44762.1"/>
    <property type="molecule type" value="Genomic_DNA"/>
</dbReference>
<comment type="similarity">
    <text evidence="6">Belongs to the dihydrofolate reductase family.</text>
</comment>
<dbReference type="PANTHER" id="PTHR48069:SF3">
    <property type="entry name" value="DIHYDROFOLATE REDUCTASE"/>
    <property type="match status" value="1"/>
</dbReference>
<evidence type="ECO:0000313" key="8">
    <source>
        <dbReference type="EMBL" id="ANM44762.1"/>
    </source>
</evidence>
<accession>A0A192Y4T2</accession>
<dbReference type="GO" id="GO:0050661">
    <property type="term" value="F:NADP binding"/>
    <property type="evidence" value="ECO:0007669"/>
    <property type="project" value="InterPro"/>
</dbReference>
<dbReference type="SUPFAM" id="SSF53597">
    <property type="entry name" value="Dihydrofolate reductase-like"/>
    <property type="match status" value="1"/>
</dbReference>
<dbReference type="Pfam" id="PF00186">
    <property type="entry name" value="DHFR_1"/>
    <property type="match status" value="1"/>
</dbReference>
<dbReference type="InterPro" id="IPR024072">
    <property type="entry name" value="DHFR-like_dom_sf"/>
</dbReference>
<dbReference type="InterPro" id="IPR017925">
    <property type="entry name" value="DHFR_CS"/>
</dbReference>
<dbReference type="Proteomes" id="UP000224336">
    <property type="component" value="Segment"/>
</dbReference>
<evidence type="ECO:0000256" key="6">
    <source>
        <dbReference type="RuleBase" id="RU004474"/>
    </source>
</evidence>
<dbReference type="GO" id="GO:0046452">
    <property type="term" value="P:dihydrofolate metabolic process"/>
    <property type="evidence" value="ECO:0007669"/>
    <property type="project" value="TreeGrafter"/>
</dbReference>
<name>A0A192Y4T2_9CAUD</name>
<keyword evidence="4" id="KW-0521">NADP</keyword>
<dbReference type="InterPro" id="IPR012259">
    <property type="entry name" value="DHFR"/>
</dbReference>
<dbReference type="PROSITE" id="PS00075">
    <property type="entry name" value="DHFR_1"/>
    <property type="match status" value="1"/>
</dbReference>
<dbReference type="GO" id="GO:0046655">
    <property type="term" value="P:folic acid metabolic process"/>
    <property type="evidence" value="ECO:0007669"/>
    <property type="project" value="TreeGrafter"/>
</dbReference>
<gene>
    <name evidence="8" type="ORF">KTN4_004</name>
</gene>
<feature type="domain" description="DHFR" evidence="7">
    <location>
        <begin position="2"/>
        <end position="173"/>
    </location>
</feature>
<evidence type="ECO:0000256" key="4">
    <source>
        <dbReference type="ARBA" id="ARBA00022857"/>
    </source>
</evidence>
<evidence type="ECO:0000256" key="2">
    <source>
        <dbReference type="ARBA" id="ARBA00012856"/>
    </source>
</evidence>
<comment type="pathway">
    <text evidence="1">Cofactor biosynthesis; tetrahydrofolate biosynthesis; 5,6,7,8-tetrahydrofolate from 7,8-dihydrofolate: step 1/1.</text>
</comment>
<dbReference type="PROSITE" id="PS51330">
    <property type="entry name" value="DHFR_2"/>
    <property type="match status" value="1"/>
</dbReference>
<dbReference type="PANTHER" id="PTHR48069">
    <property type="entry name" value="DIHYDROFOLATE REDUCTASE"/>
    <property type="match status" value="1"/>
</dbReference>
<dbReference type="GO" id="GO:0006730">
    <property type="term" value="P:one-carbon metabolic process"/>
    <property type="evidence" value="ECO:0007669"/>
    <property type="project" value="UniProtKB-KW"/>
</dbReference>
<evidence type="ECO:0000259" key="7">
    <source>
        <dbReference type="PROSITE" id="PS51330"/>
    </source>
</evidence>
<dbReference type="InterPro" id="IPR001796">
    <property type="entry name" value="DHFR_dom"/>
</dbReference>
<evidence type="ECO:0000256" key="3">
    <source>
        <dbReference type="ARBA" id="ARBA00022563"/>
    </source>
</evidence>
<keyword evidence="3" id="KW-0554">One-carbon metabolism</keyword>
<keyword evidence="5" id="KW-0560">Oxidoreductase</keyword>
<evidence type="ECO:0000313" key="9">
    <source>
        <dbReference type="Proteomes" id="UP000224336"/>
    </source>
</evidence>
<dbReference type="EC" id="1.5.1.3" evidence="2"/>